<dbReference type="OrthoDB" id="51469at2157"/>
<evidence type="ECO:0000313" key="2">
    <source>
        <dbReference type="Proteomes" id="UP000013307"/>
    </source>
</evidence>
<dbReference type="InterPro" id="IPR018694">
    <property type="entry name" value="DUF2193"/>
</dbReference>
<reference evidence="1 2" key="1">
    <citation type="journal article" date="2013" name="Genome Announc.">
        <title>Complete Genome Sequence of the Thermophilic and Facultatively Chemolithoautotrophic Sulfate Reducer Archaeoglobus sulfaticallidus Strain PM70-1T.</title>
        <authorList>
            <person name="Stokke R."/>
            <person name="Hocking W.P."/>
            <person name="Steinsbu B.O."/>
            <person name="Steen I.H."/>
        </authorList>
    </citation>
    <scope>NUCLEOTIDE SEQUENCE [LARGE SCALE GENOMIC DNA]</scope>
    <source>
        <strain evidence="1">PM70-1</strain>
    </source>
</reference>
<accession>N0BJH1</accession>
<dbReference type="eggNOG" id="arCOG04432">
    <property type="taxonomic scope" value="Archaea"/>
</dbReference>
<dbReference type="Pfam" id="PF09959">
    <property type="entry name" value="DUF2193"/>
    <property type="match status" value="1"/>
</dbReference>
<proteinExistence type="predicted"/>
<gene>
    <name evidence="1" type="ORF">Asulf_00601</name>
</gene>
<dbReference type="Proteomes" id="UP000013307">
    <property type="component" value="Chromosome"/>
</dbReference>
<evidence type="ECO:0000313" key="1">
    <source>
        <dbReference type="EMBL" id="AGK60621.1"/>
    </source>
</evidence>
<sequence>MIEKVIDEAISAQKEIVNAIDRYRFSDFKLEHARDFVKSVERMKVSEGQSDEAFQLYRKSVLVHYEALVSLTDSITPFESAFLEWMQTPSTLQILYELDPSFRESVIEFAKMVDECDDILSLEAMRIVNGFYGVTSAKDFAAIPGSTYCIMAKIAERTSIDKNHKKAILSANSWGLTSYIFGNEFLRSFKEKKDFKLALEREKDLMKSMLLEPVKTQAEIMEQFGFRSFRPSDYFTKYMQNFRPVVEQAIDSVHLANIVMLPTHVGDIGHHIGWQYYYICRDEINMELLRVHLNLLQSNLIKAYENGVIKSVFDVTSTATAISALYLYKLLEDEGFTADMIVRLFTERFYNYIQRKQFERNVVNELHINDFLDFIHRGERLSRDKRMSFIEWDALNSSKVLNSPELYAFPFCAITTKFAALMKFADMPCLLAPEPVSIISLVNAVALNPEVDLVSKFCKGCATASLQPNKCLHCMLNQNIFI</sequence>
<dbReference type="GeneID" id="15392244"/>
<dbReference type="EMBL" id="CP005290">
    <property type="protein sequence ID" value="AGK60621.1"/>
    <property type="molecule type" value="Genomic_DNA"/>
</dbReference>
<dbReference type="RefSeq" id="WP_015590220.1">
    <property type="nucleotide sequence ID" value="NC_021169.1"/>
</dbReference>
<name>N0BJH1_9EURY</name>
<dbReference type="KEGG" id="ast:Asulf_00601"/>
<dbReference type="STRING" id="387631.Asulf_00601"/>
<dbReference type="HOGENOM" id="CLU_560960_0_0_2"/>
<protein>
    <submittedName>
        <fullName evidence="1">Uncharacterized protein conserved in archaea</fullName>
    </submittedName>
</protein>
<organism evidence="1 2">
    <name type="scientific">Archaeoglobus sulfaticallidus PM70-1</name>
    <dbReference type="NCBI Taxonomy" id="387631"/>
    <lineage>
        <taxon>Archaea</taxon>
        <taxon>Methanobacteriati</taxon>
        <taxon>Methanobacteriota</taxon>
        <taxon>Archaeoglobi</taxon>
        <taxon>Archaeoglobales</taxon>
        <taxon>Archaeoglobaceae</taxon>
        <taxon>Archaeoglobus</taxon>
    </lineage>
</organism>
<dbReference type="AlphaFoldDB" id="N0BJH1"/>
<keyword evidence="2" id="KW-1185">Reference proteome</keyword>